<dbReference type="Proteomes" id="UP001232493">
    <property type="component" value="Chromosome"/>
</dbReference>
<feature type="binding site" evidence="8">
    <location>
        <position position="173"/>
    </location>
    <ligand>
        <name>Zn(2+)</name>
        <dbReference type="ChEBI" id="CHEBI:29105"/>
    </ligand>
</feature>
<dbReference type="EC" id="2.7.1.21" evidence="2 8"/>
<dbReference type="EMBL" id="CP069362">
    <property type="protein sequence ID" value="WGS64968.1"/>
    <property type="molecule type" value="Genomic_DNA"/>
</dbReference>
<keyword evidence="7 8" id="KW-0067">ATP-binding</keyword>
<comment type="subunit">
    <text evidence="8">Homotetramer.</text>
</comment>
<comment type="similarity">
    <text evidence="1 8 10">Belongs to the thymidine kinase family.</text>
</comment>
<evidence type="ECO:0000313" key="12">
    <source>
        <dbReference type="Proteomes" id="UP001232493"/>
    </source>
</evidence>
<keyword evidence="8" id="KW-0963">Cytoplasm</keyword>
<name>A0ABY8PQR5_9BACT</name>
<keyword evidence="5 8" id="KW-0547">Nucleotide-binding</keyword>
<feature type="binding site" evidence="8">
    <location>
        <begin position="10"/>
        <end position="17"/>
    </location>
    <ligand>
        <name>ATP</name>
        <dbReference type="ChEBI" id="CHEBI:30616"/>
    </ligand>
</feature>
<organism evidence="11 12">
    <name type="scientific">Marinitoga aeolica</name>
    <dbReference type="NCBI Taxonomy" id="2809031"/>
    <lineage>
        <taxon>Bacteria</taxon>
        <taxon>Thermotogati</taxon>
        <taxon>Thermotogota</taxon>
        <taxon>Thermotogae</taxon>
        <taxon>Petrotogales</taxon>
        <taxon>Petrotogaceae</taxon>
        <taxon>Marinitoga</taxon>
    </lineage>
</organism>
<feature type="binding site" evidence="8">
    <location>
        <begin position="83"/>
        <end position="86"/>
    </location>
    <ligand>
        <name>ATP</name>
        <dbReference type="ChEBI" id="CHEBI:30616"/>
    </ligand>
</feature>
<keyword evidence="8" id="KW-0479">Metal-binding</keyword>
<evidence type="ECO:0000256" key="3">
    <source>
        <dbReference type="ARBA" id="ARBA00022634"/>
    </source>
</evidence>
<evidence type="ECO:0000256" key="2">
    <source>
        <dbReference type="ARBA" id="ARBA00012118"/>
    </source>
</evidence>
<dbReference type="SUPFAM" id="SSF57716">
    <property type="entry name" value="Glucocorticoid receptor-like (DNA-binding domain)"/>
    <property type="match status" value="1"/>
</dbReference>
<dbReference type="InterPro" id="IPR020633">
    <property type="entry name" value="Thymidine_kinase_CS"/>
</dbReference>
<dbReference type="PANTHER" id="PTHR11441:SF0">
    <property type="entry name" value="THYMIDINE KINASE, CYTOSOLIC"/>
    <property type="match status" value="1"/>
</dbReference>
<proteinExistence type="inferred from homology"/>
<dbReference type="PANTHER" id="PTHR11441">
    <property type="entry name" value="THYMIDINE KINASE"/>
    <property type="match status" value="1"/>
</dbReference>
<dbReference type="GO" id="GO:0004797">
    <property type="term" value="F:thymidine kinase activity"/>
    <property type="evidence" value="ECO:0007669"/>
    <property type="project" value="UniProtKB-EC"/>
</dbReference>
<dbReference type="PROSITE" id="PS00603">
    <property type="entry name" value="TK_CELLULAR_TYPE"/>
    <property type="match status" value="1"/>
</dbReference>
<evidence type="ECO:0000256" key="6">
    <source>
        <dbReference type="ARBA" id="ARBA00022777"/>
    </source>
</evidence>
<dbReference type="SUPFAM" id="SSF52540">
    <property type="entry name" value="P-loop containing nucleoside triphosphate hydrolases"/>
    <property type="match status" value="1"/>
</dbReference>
<dbReference type="PIRSF" id="PIRSF035805">
    <property type="entry name" value="TK_cell"/>
    <property type="match status" value="1"/>
</dbReference>
<feature type="active site" description="Proton acceptor" evidence="8">
    <location>
        <position position="84"/>
    </location>
</feature>
<comment type="catalytic activity">
    <reaction evidence="8 9">
        <text>thymidine + ATP = dTMP + ADP + H(+)</text>
        <dbReference type="Rhea" id="RHEA:19129"/>
        <dbReference type="ChEBI" id="CHEBI:15378"/>
        <dbReference type="ChEBI" id="CHEBI:17748"/>
        <dbReference type="ChEBI" id="CHEBI:30616"/>
        <dbReference type="ChEBI" id="CHEBI:63528"/>
        <dbReference type="ChEBI" id="CHEBI:456216"/>
        <dbReference type="EC" id="2.7.1.21"/>
    </reaction>
</comment>
<evidence type="ECO:0000256" key="8">
    <source>
        <dbReference type="HAMAP-Rule" id="MF_00124"/>
    </source>
</evidence>
<keyword evidence="12" id="KW-1185">Reference proteome</keyword>
<reference evidence="11 12" key="1">
    <citation type="submission" date="2021-02" db="EMBL/GenBank/DDBJ databases">
        <title>Characterization of Marinitoga sp. nov. str. BP5-C20A.</title>
        <authorList>
            <person name="Erauso G."/>
            <person name="Postec A."/>
        </authorList>
    </citation>
    <scope>NUCLEOTIDE SEQUENCE [LARGE SCALE GENOMIC DNA]</scope>
    <source>
        <strain evidence="11 12">BP5-C20A</strain>
    </source>
</reference>
<feature type="binding site" evidence="8">
    <location>
        <position position="143"/>
    </location>
    <ligand>
        <name>Zn(2+)</name>
        <dbReference type="ChEBI" id="CHEBI:29105"/>
    </ligand>
</feature>
<feature type="binding site" evidence="8">
    <location>
        <position position="140"/>
    </location>
    <ligand>
        <name>Zn(2+)</name>
        <dbReference type="ChEBI" id="CHEBI:29105"/>
    </ligand>
</feature>
<dbReference type="HAMAP" id="MF_00124">
    <property type="entry name" value="Thymidine_kinase"/>
    <property type="match status" value="1"/>
</dbReference>
<keyword evidence="8" id="KW-0862">Zinc</keyword>
<feature type="binding site" evidence="8">
    <location>
        <position position="176"/>
    </location>
    <ligand>
        <name>Zn(2+)</name>
        <dbReference type="ChEBI" id="CHEBI:29105"/>
    </ligand>
</feature>
<dbReference type="Pfam" id="PF00265">
    <property type="entry name" value="TK"/>
    <property type="match status" value="1"/>
</dbReference>
<evidence type="ECO:0000256" key="4">
    <source>
        <dbReference type="ARBA" id="ARBA00022679"/>
    </source>
</evidence>
<comment type="subcellular location">
    <subcellularLocation>
        <location evidence="8">Cytoplasm</location>
    </subcellularLocation>
</comment>
<keyword evidence="4 8" id="KW-0808">Transferase</keyword>
<dbReference type="Gene3D" id="3.30.60.20">
    <property type="match status" value="1"/>
</dbReference>
<dbReference type="NCBIfam" id="NF003296">
    <property type="entry name" value="PRK04296.1-1"/>
    <property type="match status" value="1"/>
</dbReference>
<evidence type="ECO:0000256" key="10">
    <source>
        <dbReference type="RuleBase" id="RU004165"/>
    </source>
</evidence>
<dbReference type="RefSeq" id="WP_280999022.1">
    <property type="nucleotide sequence ID" value="NZ_CP069362.1"/>
</dbReference>
<evidence type="ECO:0000256" key="9">
    <source>
        <dbReference type="RuleBase" id="RU000544"/>
    </source>
</evidence>
<evidence type="ECO:0000256" key="1">
    <source>
        <dbReference type="ARBA" id="ARBA00007587"/>
    </source>
</evidence>
<protein>
    <recommendedName>
        <fullName evidence="2 8">Thymidine kinase</fullName>
        <ecNumber evidence="2 8">2.7.1.21</ecNumber>
    </recommendedName>
</protein>
<evidence type="ECO:0000256" key="5">
    <source>
        <dbReference type="ARBA" id="ARBA00022741"/>
    </source>
</evidence>
<keyword evidence="3 8" id="KW-0237">DNA synthesis</keyword>
<gene>
    <name evidence="8" type="primary">tdk</name>
    <name evidence="11" type="ORF">JRV97_11530</name>
</gene>
<evidence type="ECO:0000313" key="11">
    <source>
        <dbReference type="EMBL" id="WGS64968.1"/>
    </source>
</evidence>
<keyword evidence="6 8" id="KW-0418">Kinase</keyword>
<dbReference type="InterPro" id="IPR001267">
    <property type="entry name" value="Thymidine_kinase"/>
</dbReference>
<sequence>MSGKFILIVGPMYSGKTSELISFVEIYTLGKKKIKVFKPVIDDRYSSEYVVSHTGTKVNAIPIKESKEMYNYLDFDEKAVFVDEVQFFDTGLKDVILDLIKKGINVYCSGLDLTYKNNPFETTILLSAYADEIIKKKAVCHECGEYSGTISFKIVGNGSEIDVGGFEKYIAVCRDCYEKLNNEKRKINSEN</sequence>
<dbReference type="Gene3D" id="3.40.50.300">
    <property type="entry name" value="P-loop containing nucleotide triphosphate hydrolases"/>
    <property type="match status" value="1"/>
</dbReference>
<evidence type="ECO:0000256" key="7">
    <source>
        <dbReference type="ARBA" id="ARBA00022840"/>
    </source>
</evidence>
<accession>A0ABY8PQR5</accession>
<dbReference type="InterPro" id="IPR027417">
    <property type="entry name" value="P-loop_NTPase"/>
</dbReference>